<name>A0A3E2BKG4_9BACT</name>
<dbReference type="Proteomes" id="UP000257323">
    <property type="component" value="Unassembled WGS sequence"/>
</dbReference>
<dbReference type="InterPro" id="IPR011990">
    <property type="entry name" value="TPR-like_helical_dom_sf"/>
</dbReference>
<dbReference type="NCBIfam" id="TIGR04514">
    <property type="entry name" value="GWxTD_dom"/>
    <property type="match status" value="1"/>
</dbReference>
<evidence type="ECO:0000256" key="3">
    <source>
        <dbReference type="PROSITE-ProRule" id="PRU00339"/>
    </source>
</evidence>
<dbReference type="InterPro" id="IPR019734">
    <property type="entry name" value="TPR_rpt"/>
</dbReference>
<dbReference type="EMBL" id="QUAH01000011">
    <property type="protein sequence ID" value="RFT15239.1"/>
    <property type="molecule type" value="Genomic_DNA"/>
</dbReference>
<accession>A0A3E2BKG4</accession>
<dbReference type="SUPFAM" id="SSF48452">
    <property type="entry name" value="TPR-like"/>
    <property type="match status" value="1"/>
</dbReference>
<proteinExistence type="predicted"/>
<reference evidence="5 6" key="1">
    <citation type="submission" date="2018-08" db="EMBL/GenBank/DDBJ databases">
        <title>Genome analysis of the thermophilic bacterium of the candidate phylum Aminicenantes from deep subsurface aquifer revealed its physiology and ecological role.</title>
        <authorList>
            <person name="Kadnikov V.V."/>
            <person name="Mardanov A.V."/>
            <person name="Beletsky A.V."/>
            <person name="Karnachuk O.V."/>
            <person name="Ravin N.V."/>
        </authorList>
    </citation>
    <scope>NUCLEOTIDE SEQUENCE [LARGE SCALE GENOMIC DNA]</scope>
    <source>
        <strain evidence="5">BY38</strain>
    </source>
</reference>
<dbReference type="PROSITE" id="PS50005">
    <property type="entry name" value="TPR"/>
    <property type="match status" value="1"/>
</dbReference>
<dbReference type="InterPro" id="IPR013105">
    <property type="entry name" value="TPR_2"/>
</dbReference>
<dbReference type="Pfam" id="PF07719">
    <property type="entry name" value="TPR_2"/>
    <property type="match status" value="1"/>
</dbReference>
<evidence type="ECO:0000313" key="6">
    <source>
        <dbReference type="Proteomes" id="UP000257323"/>
    </source>
</evidence>
<evidence type="ECO:0000259" key="4">
    <source>
        <dbReference type="Pfam" id="PF20094"/>
    </source>
</evidence>
<dbReference type="PROSITE" id="PS50293">
    <property type="entry name" value="TPR_REGION"/>
    <property type="match status" value="1"/>
</dbReference>
<protein>
    <recommendedName>
        <fullName evidence="4">GWxTD domain-containing protein</fullName>
    </recommendedName>
</protein>
<gene>
    <name evidence="5" type="ORF">OP8BY_0534</name>
</gene>
<dbReference type="Pfam" id="PF20094">
    <property type="entry name" value="GWxTD_dom"/>
    <property type="match status" value="1"/>
</dbReference>
<dbReference type="AlphaFoldDB" id="A0A3E2BKG4"/>
<keyword evidence="1" id="KW-0677">Repeat</keyword>
<organism evidence="5 6">
    <name type="scientific">Candidatus Saccharicenans subterraneus</name>
    <dbReference type="NCBI Taxonomy" id="2508984"/>
    <lineage>
        <taxon>Bacteria</taxon>
        <taxon>Candidatus Aminicenantota</taxon>
        <taxon>Candidatus Aminicenantia</taxon>
        <taxon>Candidatus Aminicenantales</taxon>
        <taxon>Candidatus Saccharicenantaceae</taxon>
        <taxon>Candidatus Saccharicenans</taxon>
    </lineage>
</organism>
<comment type="caution">
    <text evidence="5">The sequence shown here is derived from an EMBL/GenBank/DDBJ whole genome shotgun (WGS) entry which is preliminary data.</text>
</comment>
<sequence>MSKNLGISVPHKSAIRLLAAIFLVFLFSLTLTASSLPERYRRWLEEEVVYIITPKEREVFLKLQTDRERDIFIEAFWKQRDPNPSTPQNEFREEHYRRFNYANQFLGRGTGKPGWKTDQGRIYIILGQPNNIETYENIMGVYPTQVWFYYGDPRYGLPTGFNVIFFKKEGTGEYILYSPSDHGPQALVADYMYNARDARDAYQRLHQLSPNLAEQSLSLIPGEHLEPGVINLASNRLLATIMSLPQRKVEDAYAEAWFRHKDMIEVEYSTNYIRSDFEVWTVRSGQGHYLVHYSVEPAKLSVSQDGQNYLVRFDLNGRVSDDKGRTIYQFDRSIPLNLTREELAEIGKRAVAFQDVFPLVPGNYTLDLLIKNPVSREFSSFSRKLVLPDNTGQPEIGQVLLAYGQLEAKDSSGLAPYQVGDKQLLSRSLKSFTASDSLVACVQLSGLSEEQKNKSSLKISLMAEGQAVQSRNRPVREASPEGLIIESIPLAGLKPGYYSLTADLLLGGQLMDSRRAELEISPLANLPAPILVSRAALTEADELLATGIQLLNSGNIQEASERLNRAYSLKPGPVAALALSEAFFRKGEFRRVIELLGPYDQPEAPAEVVSLLGRAFHSLNQPARAAVYYEQYLNRFGVNLEILNFLGSCYYQMGDREKALALWEKSLGLNPDQEKLRELVNFLKKK</sequence>
<evidence type="ECO:0000256" key="2">
    <source>
        <dbReference type="ARBA" id="ARBA00022803"/>
    </source>
</evidence>
<dbReference type="InterPro" id="IPR030959">
    <property type="entry name" value="GWxTD_dom"/>
</dbReference>
<dbReference type="SMART" id="SM00028">
    <property type="entry name" value="TPR"/>
    <property type="match status" value="3"/>
</dbReference>
<keyword evidence="2 3" id="KW-0802">TPR repeat</keyword>
<feature type="repeat" description="TPR" evidence="3">
    <location>
        <begin position="640"/>
        <end position="673"/>
    </location>
</feature>
<dbReference type="Gene3D" id="1.25.40.10">
    <property type="entry name" value="Tetratricopeptide repeat domain"/>
    <property type="match status" value="1"/>
</dbReference>
<evidence type="ECO:0000256" key="1">
    <source>
        <dbReference type="ARBA" id="ARBA00022737"/>
    </source>
</evidence>
<feature type="domain" description="GWxTD" evidence="4">
    <location>
        <begin position="43"/>
        <end position="149"/>
    </location>
</feature>
<evidence type="ECO:0000313" key="5">
    <source>
        <dbReference type="EMBL" id="RFT15239.1"/>
    </source>
</evidence>